<dbReference type="AlphaFoldDB" id="A0A016W6G6"/>
<gene>
    <name evidence="1" type="primary">Acey_s1303.g3812</name>
    <name evidence="1" type="ORF">Y032_1303g3812</name>
</gene>
<reference evidence="2" key="1">
    <citation type="journal article" date="2015" name="Nat. Genet.">
        <title>The genome and transcriptome of the zoonotic hookworm Ancylostoma ceylanicum identify infection-specific gene families.</title>
        <authorList>
            <person name="Schwarz E.M."/>
            <person name="Hu Y."/>
            <person name="Antoshechkin I."/>
            <person name="Miller M.M."/>
            <person name="Sternberg P.W."/>
            <person name="Aroian R.V."/>
        </authorList>
    </citation>
    <scope>NUCLEOTIDE SEQUENCE</scope>
    <source>
        <strain evidence="2">HY135</strain>
    </source>
</reference>
<proteinExistence type="predicted"/>
<keyword evidence="2" id="KW-1185">Reference proteome</keyword>
<sequence length="74" mass="8352">MQLFLKVASTEILTFEVSRSSSGQLPDNHNVNLNTEKSGLSVEILPWAHMRECPFWCPPRQLTLLICHVTSDLA</sequence>
<protein>
    <submittedName>
        <fullName evidence="1">Uncharacterized protein</fullName>
    </submittedName>
</protein>
<name>A0A016W6G6_9BILA</name>
<dbReference type="Proteomes" id="UP000024635">
    <property type="component" value="Unassembled WGS sequence"/>
</dbReference>
<evidence type="ECO:0000313" key="2">
    <source>
        <dbReference type="Proteomes" id="UP000024635"/>
    </source>
</evidence>
<organism evidence="1 2">
    <name type="scientific">Ancylostoma ceylanicum</name>
    <dbReference type="NCBI Taxonomy" id="53326"/>
    <lineage>
        <taxon>Eukaryota</taxon>
        <taxon>Metazoa</taxon>
        <taxon>Ecdysozoa</taxon>
        <taxon>Nematoda</taxon>
        <taxon>Chromadorea</taxon>
        <taxon>Rhabditida</taxon>
        <taxon>Rhabditina</taxon>
        <taxon>Rhabditomorpha</taxon>
        <taxon>Strongyloidea</taxon>
        <taxon>Ancylostomatidae</taxon>
        <taxon>Ancylostomatinae</taxon>
        <taxon>Ancylostoma</taxon>
    </lineage>
</organism>
<evidence type="ECO:0000313" key="1">
    <source>
        <dbReference type="EMBL" id="EYC34887.1"/>
    </source>
</evidence>
<dbReference type="EMBL" id="JARK01000902">
    <property type="protein sequence ID" value="EYC34887.1"/>
    <property type="molecule type" value="Genomic_DNA"/>
</dbReference>
<comment type="caution">
    <text evidence="1">The sequence shown here is derived from an EMBL/GenBank/DDBJ whole genome shotgun (WGS) entry which is preliminary data.</text>
</comment>
<accession>A0A016W6G6</accession>